<dbReference type="AlphaFoldDB" id="W5V0F1"/>
<dbReference type="RefSeq" id="WP_144084175.1">
    <property type="nucleotide sequence ID" value="NZ_CP007154.1"/>
</dbReference>
<dbReference type="HOGENOM" id="CLU_1747599_0_0_14"/>
<keyword evidence="1" id="KW-0472">Membrane</keyword>
<protein>
    <submittedName>
        <fullName evidence="2">Uncharacterized protein</fullName>
    </submittedName>
</protein>
<dbReference type="EMBL" id="CP007154">
    <property type="protein sequence ID" value="AHH45278.1"/>
    <property type="molecule type" value="Genomic_DNA"/>
</dbReference>
<accession>W5V0F1</accession>
<reference evidence="2 3" key="1">
    <citation type="journal article" date="2014" name="Genome Announc.">
        <title>Complete Genome Sequence of Mycoplasma bovoculi Strain M165/69T (ATCC 29104).</title>
        <authorList>
            <person name="Calcutt M.J."/>
            <person name="Foecking M.F."/>
        </authorList>
    </citation>
    <scope>NUCLEOTIDE SEQUENCE [LARGE SCALE GENOMIC DNA]</scope>
    <source>
        <strain evidence="2">M165/69</strain>
    </source>
</reference>
<feature type="transmembrane region" description="Helical" evidence="1">
    <location>
        <begin position="38"/>
        <end position="61"/>
    </location>
</feature>
<name>W5V0F1_9BACT</name>
<feature type="transmembrane region" description="Helical" evidence="1">
    <location>
        <begin position="12"/>
        <end position="32"/>
    </location>
</feature>
<sequence length="149" mass="17653">MIQFRLKPKYLFILTSVLFLVAIVEACLYFYYFKENNLPTFVTQITSNVLILLVIITVPLVPKFAKLWYQNSFWTDWKFTRDICGVKAKINKINLILALTIYLLILGFSVYFIFILKHHYFLFSQLVAFGLLVISLYYKWTYVCAKFGK</sequence>
<proteinExistence type="predicted"/>
<keyword evidence="1" id="KW-1133">Transmembrane helix</keyword>
<feature type="transmembrane region" description="Helical" evidence="1">
    <location>
        <begin position="120"/>
        <end position="140"/>
    </location>
</feature>
<evidence type="ECO:0000256" key="1">
    <source>
        <dbReference type="SAM" id="Phobius"/>
    </source>
</evidence>
<feature type="transmembrane region" description="Helical" evidence="1">
    <location>
        <begin position="95"/>
        <end position="114"/>
    </location>
</feature>
<dbReference type="Proteomes" id="UP000019229">
    <property type="component" value="Chromosome"/>
</dbReference>
<dbReference type="eggNOG" id="ENOG5031ZKV">
    <property type="taxonomic scope" value="Bacteria"/>
</dbReference>
<evidence type="ECO:0000313" key="3">
    <source>
        <dbReference type="Proteomes" id="UP000019229"/>
    </source>
</evidence>
<gene>
    <name evidence="2" type="ORF">MYB_01340</name>
</gene>
<keyword evidence="1" id="KW-0812">Transmembrane</keyword>
<dbReference type="STRING" id="743966.MYB_01340"/>
<evidence type="ECO:0000313" key="2">
    <source>
        <dbReference type="EMBL" id="AHH45278.1"/>
    </source>
</evidence>
<keyword evidence="3" id="KW-1185">Reference proteome</keyword>
<organism evidence="2 3">
    <name type="scientific">Mesomycoplasma bovoculi M165/69</name>
    <dbReference type="NCBI Taxonomy" id="743966"/>
    <lineage>
        <taxon>Bacteria</taxon>
        <taxon>Bacillati</taxon>
        <taxon>Mycoplasmatota</taxon>
        <taxon>Mycoplasmoidales</taxon>
        <taxon>Metamycoplasmataceae</taxon>
        <taxon>Mesomycoplasma</taxon>
    </lineage>
</organism>
<dbReference type="KEGG" id="mbc:MYB_01340"/>